<dbReference type="Proteomes" id="UP000032748">
    <property type="component" value="Chromosome"/>
</dbReference>
<dbReference type="PANTHER" id="PTHR40606:SF1">
    <property type="entry name" value="UPF0339 PROTEIN YEGP"/>
    <property type="match status" value="1"/>
</dbReference>
<evidence type="ECO:0000313" key="4">
    <source>
        <dbReference type="Proteomes" id="UP000032748"/>
    </source>
</evidence>
<proteinExistence type="inferred from homology"/>
<dbReference type="EMBL" id="CP011110">
    <property type="protein sequence ID" value="AKA23773.1"/>
    <property type="molecule type" value="Genomic_DNA"/>
</dbReference>
<dbReference type="PATRIC" id="fig|587753.10.peg.2314"/>
<dbReference type="OrthoDB" id="9802792at2"/>
<evidence type="ECO:0000256" key="1">
    <source>
        <dbReference type="ARBA" id="ARBA00007576"/>
    </source>
</evidence>
<feature type="domain" description="DUF1508" evidence="2">
    <location>
        <begin position="64"/>
        <end position="105"/>
    </location>
</feature>
<dbReference type="SUPFAM" id="SSF160113">
    <property type="entry name" value="YegP-like"/>
    <property type="match status" value="2"/>
</dbReference>
<dbReference type="InterPro" id="IPR010879">
    <property type="entry name" value="DUF1508"/>
</dbReference>
<dbReference type="PANTHER" id="PTHR40606">
    <property type="match status" value="1"/>
</dbReference>
<name>A0A0D5XXG6_9PSED</name>
<protein>
    <recommendedName>
        <fullName evidence="2">DUF1508 domain-containing protein</fullName>
    </recommendedName>
</protein>
<gene>
    <name evidence="3" type="ORF">PCL1606_23200</name>
</gene>
<feature type="domain" description="DUF1508" evidence="2">
    <location>
        <begin position="12"/>
        <end position="57"/>
    </location>
</feature>
<accession>A0A0D5XXG6</accession>
<evidence type="ECO:0000313" key="3">
    <source>
        <dbReference type="EMBL" id="AKA23773.1"/>
    </source>
</evidence>
<evidence type="ECO:0000259" key="2">
    <source>
        <dbReference type="Pfam" id="PF07411"/>
    </source>
</evidence>
<dbReference type="Pfam" id="PF07411">
    <property type="entry name" value="DUF1508"/>
    <property type="match status" value="2"/>
</dbReference>
<sequence>MSGWFELKQYGSGAFRFLLKSRDAQTMLQSDRYPCRDSAEAAIALFRRHCTSANHYEKKIAPGGKSYFNLKAGKEVILVSHLYDSEPTRESAIEAIMQAGTSERVELLNV</sequence>
<organism evidence="3 4">
    <name type="scientific">Pseudomonas chlororaphis</name>
    <dbReference type="NCBI Taxonomy" id="587753"/>
    <lineage>
        <taxon>Bacteria</taxon>
        <taxon>Pseudomonadati</taxon>
        <taxon>Pseudomonadota</taxon>
        <taxon>Gammaproteobacteria</taxon>
        <taxon>Pseudomonadales</taxon>
        <taxon>Pseudomonadaceae</taxon>
        <taxon>Pseudomonas</taxon>
    </lineage>
</organism>
<dbReference type="Gene3D" id="2.30.29.80">
    <property type="match status" value="1"/>
</dbReference>
<dbReference type="AlphaFoldDB" id="A0A0D5XXG6"/>
<dbReference type="KEGG" id="pcz:PCL1606_23200"/>
<reference evidence="3 4" key="1">
    <citation type="journal article" date="2015" name="Mol. Plant Microbe Interact.">
        <title>Comparative Genomic Analysis of Pseudomonas chlororaphis PCL1606 Reveals New Insight into Antifungal Compounds Involved in Biocontrol.</title>
        <authorList>
            <person name="Calderon C.E."/>
            <person name="Ramos C."/>
            <person name="de Vicente A."/>
            <person name="Cazorla F.M."/>
        </authorList>
    </citation>
    <scope>NUCLEOTIDE SEQUENCE [LARGE SCALE GENOMIC DNA]</scope>
    <source>
        <strain evidence="3 4">PCL1606</strain>
    </source>
</reference>
<dbReference type="RefSeq" id="WP_045882325.1">
    <property type="nucleotide sequence ID" value="NZ_CP011110.1"/>
</dbReference>
<dbReference type="InterPro" id="IPR036913">
    <property type="entry name" value="YegP-like_sf"/>
</dbReference>
<comment type="similarity">
    <text evidence="1">Belongs to the UPF0339 family. Duplicated subfamily.</text>
</comment>
<dbReference type="InterPro" id="IPR051141">
    <property type="entry name" value="UPF0339_domain"/>
</dbReference>